<gene>
    <name evidence="8" type="ORF">CfE428DRAFT_5988</name>
</gene>
<organism evidence="8 9">
    <name type="scientific">Chthoniobacter flavus Ellin428</name>
    <dbReference type="NCBI Taxonomy" id="497964"/>
    <lineage>
        <taxon>Bacteria</taxon>
        <taxon>Pseudomonadati</taxon>
        <taxon>Verrucomicrobiota</taxon>
        <taxon>Spartobacteria</taxon>
        <taxon>Chthoniobacterales</taxon>
        <taxon>Chthoniobacteraceae</taxon>
        <taxon>Chthoniobacter</taxon>
    </lineage>
</organism>
<evidence type="ECO:0000256" key="7">
    <source>
        <dbReference type="SAM" id="Phobius"/>
    </source>
</evidence>
<dbReference type="GO" id="GO:0005886">
    <property type="term" value="C:plasma membrane"/>
    <property type="evidence" value="ECO:0007669"/>
    <property type="project" value="UniProtKB-SubCell"/>
</dbReference>
<dbReference type="InterPro" id="IPR032808">
    <property type="entry name" value="DoxX"/>
</dbReference>
<evidence type="ECO:0000256" key="2">
    <source>
        <dbReference type="ARBA" id="ARBA00006679"/>
    </source>
</evidence>
<reference evidence="8 9" key="1">
    <citation type="journal article" date="2011" name="J. Bacteriol.">
        <title>Genome sequence of Chthoniobacter flavus Ellin428, an aerobic heterotrophic soil bacterium.</title>
        <authorList>
            <person name="Kant R."/>
            <person name="van Passel M.W."/>
            <person name="Palva A."/>
            <person name="Lucas S."/>
            <person name="Lapidus A."/>
            <person name="Glavina Del Rio T."/>
            <person name="Dalin E."/>
            <person name="Tice H."/>
            <person name="Bruce D."/>
            <person name="Goodwin L."/>
            <person name="Pitluck S."/>
            <person name="Larimer F.W."/>
            <person name="Land M.L."/>
            <person name="Hauser L."/>
            <person name="Sangwan P."/>
            <person name="de Vos W.M."/>
            <person name="Janssen P.H."/>
            <person name="Smidt H."/>
        </authorList>
    </citation>
    <scope>NUCLEOTIDE SEQUENCE [LARGE SCALE GENOMIC DNA]</scope>
    <source>
        <strain evidence="8 9">Ellin428</strain>
    </source>
</reference>
<keyword evidence="4 7" id="KW-0812">Transmembrane</keyword>
<comment type="subcellular location">
    <subcellularLocation>
        <location evidence="1">Cell membrane</location>
        <topology evidence="1">Multi-pass membrane protein</topology>
    </subcellularLocation>
</comment>
<accession>B4DAP7</accession>
<dbReference type="PANTHER" id="PTHR33452">
    <property type="entry name" value="OXIDOREDUCTASE CATD-RELATED"/>
    <property type="match status" value="1"/>
</dbReference>
<keyword evidence="5 7" id="KW-1133">Transmembrane helix</keyword>
<dbReference type="FunCoup" id="B4DAP7">
    <property type="interactions" value="162"/>
</dbReference>
<dbReference type="RefSeq" id="WP_006983307.1">
    <property type="nucleotide sequence ID" value="NZ_ABVL01000032.1"/>
</dbReference>
<name>B4DAP7_9BACT</name>
<dbReference type="EMBL" id="ABVL01000032">
    <property type="protein sequence ID" value="EDY16457.1"/>
    <property type="molecule type" value="Genomic_DNA"/>
</dbReference>
<comment type="caution">
    <text evidence="8">The sequence shown here is derived from an EMBL/GenBank/DDBJ whole genome shotgun (WGS) entry which is preliminary data.</text>
</comment>
<feature type="transmembrane region" description="Helical" evidence="7">
    <location>
        <begin position="123"/>
        <end position="143"/>
    </location>
</feature>
<evidence type="ECO:0000313" key="9">
    <source>
        <dbReference type="Proteomes" id="UP000005824"/>
    </source>
</evidence>
<dbReference type="Pfam" id="PF07681">
    <property type="entry name" value="DoxX"/>
    <property type="match status" value="1"/>
</dbReference>
<dbReference type="InParanoid" id="B4DAP7"/>
<evidence type="ECO:0000256" key="6">
    <source>
        <dbReference type="ARBA" id="ARBA00023136"/>
    </source>
</evidence>
<keyword evidence="9" id="KW-1185">Reference proteome</keyword>
<dbReference type="AlphaFoldDB" id="B4DAP7"/>
<comment type="similarity">
    <text evidence="2">Belongs to the DoxX family.</text>
</comment>
<dbReference type="PANTHER" id="PTHR33452:SF1">
    <property type="entry name" value="INNER MEMBRANE PROTEIN YPHA-RELATED"/>
    <property type="match status" value="1"/>
</dbReference>
<proteinExistence type="inferred from homology"/>
<sequence>MKFTPVTAYTSLIRLCSSLQPALLFALRIYWGWSFFQTGKGKLMNLDQTTEFFATLHIPFPGINASLAGATECFGGLLLLVGLASRLAALPLVATMIVAYLTAEIEVVENIFNDPDKFTAADPFLFLLATVIVLVFGPGALSLDRLIIRLRHKRSAASMAVPVTAPTPA</sequence>
<evidence type="ECO:0000256" key="1">
    <source>
        <dbReference type="ARBA" id="ARBA00004651"/>
    </source>
</evidence>
<evidence type="ECO:0000256" key="3">
    <source>
        <dbReference type="ARBA" id="ARBA00022475"/>
    </source>
</evidence>
<evidence type="ECO:0000256" key="5">
    <source>
        <dbReference type="ARBA" id="ARBA00022989"/>
    </source>
</evidence>
<evidence type="ECO:0000313" key="8">
    <source>
        <dbReference type="EMBL" id="EDY16457.1"/>
    </source>
</evidence>
<keyword evidence="6 7" id="KW-0472">Membrane</keyword>
<evidence type="ECO:0000256" key="4">
    <source>
        <dbReference type="ARBA" id="ARBA00022692"/>
    </source>
</evidence>
<keyword evidence="3" id="KW-1003">Cell membrane</keyword>
<dbReference type="eggNOG" id="COG2259">
    <property type="taxonomic scope" value="Bacteria"/>
</dbReference>
<dbReference type="InterPro" id="IPR051907">
    <property type="entry name" value="DoxX-like_oxidoreductase"/>
</dbReference>
<dbReference type="Proteomes" id="UP000005824">
    <property type="component" value="Unassembled WGS sequence"/>
</dbReference>
<dbReference type="STRING" id="497964.CfE428DRAFT_5988"/>
<feature type="transmembrane region" description="Helical" evidence="7">
    <location>
        <begin position="12"/>
        <end position="32"/>
    </location>
</feature>
<protein>
    <submittedName>
        <fullName evidence="8">DoxX family protein</fullName>
    </submittedName>
</protein>
<feature type="transmembrane region" description="Helical" evidence="7">
    <location>
        <begin position="77"/>
        <end position="103"/>
    </location>
</feature>
<feature type="transmembrane region" description="Helical" evidence="7">
    <location>
        <begin position="52"/>
        <end position="70"/>
    </location>
</feature>